<keyword evidence="3" id="KW-1185">Reference proteome</keyword>
<dbReference type="NCBIfam" id="TIGR02532">
    <property type="entry name" value="IV_pilin_GFxxxE"/>
    <property type="match status" value="1"/>
</dbReference>
<evidence type="ECO:0008006" key="4">
    <source>
        <dbReference type="Google" id="ProtNLM"/>
    </source>
</evidence>
<reference evidence="2 3" key="1">
    <citation type="submission" date="2018-02" db="EMBL/GenBank/DDBJ databases">
        <authorList>
            <person name="Cohen D.B."/>
            <person name="Kent A.D."/>
        </authorList>
    </citation>
    <scope>NUCLEOTIDE SEQUENCE [LARGE SCALE GENOMIC DNA]</scope>
    <source>
        <strain evidence="2 3">CCAP 1448/3</strain>
    </source>
</reference>
<protein>
    <recommendedName>
        <fullName evidence="4">Prepilin-type cleavage/methylation domain-containing protein</fullName>
    </recommendedName>
</protein>
<accession>A0A2T1C444</accession>
<dbReference type="Proteomes" id="UP000238762">
    <property type="component" value="Unassembled WGS sequence"/>
</dbReference>
<dbReference type="OrthoDB" id="570878at2"/>
<evidence type="ECO:0000256" key="1">
    <source>
        <dbReference type="SAM" id="Phobius"/>
    </source>
</evidence>
<reference evidence="2 3" key="2">
    <citation type="submission" date="2018-03" db="EMBL/GenBank/DDBJ databases">
        <title>The ancient ancestry and fast evolution of plastids.</title>
        <authorList>
            <person name="Moore K.R."/>
            <person name="Magnabosco C."/>
            <person name="Momper L."/>
            <person name="Gold D.A."/>
            <person name="Bosak T."/>
            <person name="Fournier G.P."/>
        </authorList>
    </citation>
    <scope>NUCLEOTIDE SEQUENCE [LARGE SCALE GENOMIC DNA]</scope>
    <source>
        <strain evidence="2 3">CCAP 1448/3</strain>
    </source>
</reference>
<keyword evidence="1" id="KW-0472">Membrane</keyword>
<organism evidence="2 3">
    <name type="scientific">Merismopedia glauca CCAP 1448/3</name>
    <dbReference type="NCBI Taxonomy" id="1296344"/>
    <lineage>
        <taxon>Bacteria</taxon>
        <taxon>Bacillati</taxon>
        <taxon>Cyanobacteriota</taxon>
        <taxon>Cyanophyceae</taxon>
        <taxon>Synechococcales</taxon>
        <taxon>Merismopediaceae</taxon>
        <taxon>Merismopedia</taxon>
    </lineage>
</organism>
<dbReference type="InterPro" id="IPR012902">
    <property type="entry name" value="N_methyl_site"/>
</dbReference>
<dbReference type="Pfam" id="PF07963">
    <property type="entry name" value="N_methyl"/>
    <property type="match status" value="1"/>
</dbReference>
<gene>
    <name evidence="2" type="ORF">C7B64_10730</name>
</gene>
<dbReference type="AlphaFoldDB" id="A0A2T1C444"/>
<dbReference type="SUPFAM" id="SSF54523">
    <property type="entry name" value="Pili subunits"/>
    <property type="match status" value="1"/>
</dbReference>
<dbReference type="Gene3D" id="3.30.700.10">
    <property type="entry name" value="Glycoprotein, Type 4 Pilin"/>
    <property type="match status" value="1"/>
</dbReference>
<evidence type="ECO:0000313" key="2">
    <source>
        <dbReference type="EMBL" id="PSB02917.1"/>
    </source>
</evidence>
<dbReference type="PROSITE" id="PS00409">
    <property type="entry name" value="PROKAR_NTER_METHYL"/>
    <property type="match status" value="1"/>
</dbReference>
<keyword evidence="1" id="KW-0812">Transmembrane</keyword>
<keyword evidence="1" id="KW-1133">Transmembrane helix</keyword>
<dbReference type="InterPro" id="IPR045584">
    <property type="entry name" value="Pilin-like"/>
</dbReference>
<name>A0A2T1C444_9CYAN</name>
<sequence>MLPLNVRKNHKNKGFTLLEMLIIVLIIGIGFAIATPSFLSSMEKLRLEQAVVEVRSAFREAQRQAIRNGISCLITLNIEDNRLTSPCLNIGDRTLSDKIKLATNIELSSTTFDANYHPDSSYLVASTEMPNLANLGLNTSNSSIYPQTLSANCNGQGNGEGNSNGSCEDNSKLARVNFGVLGTAEFKIVKPQVTQGTPIDPSAKIIFYTSNSSKSSKKCLAISNTLGLTRAGTYNGSTEPEEITGSGICMATE</sequence>
<evidence type="ECO:0000313" key="3">
    <source>
        <dbReference type="Proteomes" id="UP000238762"/>
    </source>
</evidence>
<feature type="transmembrane region" description="Helical" evidence="1">
    <location>
        <begin position="20"/>
        <end position="39"/>
    </location>
</feature>
<comment type="caution">
    <text evidence="2">The sequence shown here is derived from an EMBL/GenBank/DDBJ whole genome shotgun (WGS) entry which is preliminary data.</text>
</comment>
<proteinExistence type="predicted"/>
<dbReference type="RefSeq" id="WP_106288647.1">
    <property type="nucleotide sequence ID" value="NZ_CAWNTC010000031.1"/>
</dbReference>
<dbReference type="EMBL" id="PVWJ01000045">
    <property type="protein sequence ID" value="PSB02917.1"/>
    <property type="molecule type" value="Genomic_DNA"/>
</dbReference>